<sequence length="123" mass="12878">MIETFGGTTQVLGNVMNKVAFPVQLNDAGITADANGKKIIPAGTPVGGAVDALQDETAVLGKVDDETAQGILEHDVDVTSGQGNGTLIVWGFVNELRIKDVTISDAVKTALKGRVTFIKRNPM</sequence>
<dbReference type="EMBL" id="VBTH01000002">
    <property type="protein sequence ID" value="TLQ05474.1"/>
    <property type="molecule type" value="Genomic_DNA"/>
</dbReference>
<accession>A0A5R9BXM0</accession>
<evidence type="ECO:0000313" key="1">
    <source>
        <dbReference type="EMBL" id="TLQ05474.1"/>
    </source>
</evidence>
<dbReference type="AlphaFoldDB" id="A0A5R9BXM0"/>
<dbReference type="Proteomes" id="UP000305541">
    <property type="component" value="Unassembled WGS sequence"/>
</dbReference>
<dbReference type="RefSeq" id="WP_138473818.1">
    <property type="nucleotide sequence ID" value="NZ_VBTH01000002.1"/>
</dbReference>
<protein>
    <recommendedName>
        <fullName evidence="3">Head decoration protein</fullName>
    </recommendedName>
</protein>
<proteinExistence type="predicted"/>
<evidence type="ECO:0000313" key="2">
    <source>
        <dbReference type="Proteomes" id="UP000305541"/>
    </source>
</evidence>
<comment type="caution">
    <text evidence="1">The sequence shown here is derived from an EMBL/GenBank/DDBJ whole genome shotgun (WGS) entry which is preliminary data.</text>
</comment>
<evidence type="ECO:0008006" key="3">
    <source>
        <dbReference type="Google" id="ProtNLM"/>
    </source>
</evidence>
<name>A0A5R9BXM0_9LACO</name>
<reference evidence="1 2" key="1">
    <citation type="submission" date="2019-05" db="EMBL/GenBank/DDBJ databases">
        <title>The metagenome of a microbial culture collection derived from dairy environment covers the genomic content of the human microbiome.</title>
        <authorList>
            <person name="Roder T."/>
            <person name="Wuthrich D."/>
            <person name="Sattari Z."/>
            <person name="Von Ah U."/>
            <person name="Bar C."/>
            <person name="Ronchi F."/>
            <person name="Macpherson A.J."/>
            <person name="Ganal-Vonarburg S.C."/>
            <person name="Bruggmann R."/>
            <person name="Vergeres G."/>
        </authorList>
    </citation>
    <scope>NUCLEOTIDE SEQUENCE [LARGE SCALE GENOMIC DNA]</scope>
    <source>
        <strain evidence="1 2">FAM 18815</strain>
    </source>
</reference>
<dbReference type="OrthoDB" id="1955612at2"/>
<gene>
    <name evidence="1" type="ORF">FEZ51_02110</name>
</gene>
<organism evidence="1 2">
    <name type="scientific">Pediococcus stilesii</name>
    <dbReference type="NCBI Taxonomy" id="331679"/>
    <lineage>
        <taxon>Bacteria</taxon>
        <taxon>Bacillati</taxon>
        <taxon>Bacillota</taxon>
        <taxon>Bacilli</taxon>
        <taxon>Lactobacillales</taxon>
        <taxon>Lactobacillaceae</taxon>
        <taxon>Pediococcus</taxon>
    </lineage>
</organism>